<reference evidence="4 5" key="1">
    <citation type="submission" date="2015-06" db="EMBL/GenBank/DDBJ databases">
        <title>Draft genome of the ant-associated black yeast Phialophora attae CBS 131958.</title>
        <authorList>
            <person name="Moreno L.F."/>
            <person name="Stielow B.J."/>
            <person name="de Hoog S."/>
            <person name="Vicente V.A."/>
            <person name="Weiss V.A."/>
            <person name="de Vries M."/>
            <person name="Cruz L.M."/>
            <person name="Souza E.M."/>
        </authorList>
    </citation>
    <scope>NUCLEOTIDE SEQUENCE [LARGE SCALE GENOMIC DNA]</scope>
    <source>
        <strain evidence="4 5">CBS 131958</strain>
    </source>
</reference>
<dbReference type="PANTHER" id="PTHR28067:SF1">
    <property type="entry name" value="DNA REPLICATION REGULATOR SLD3"/>
    <property type="match status" value="1"/>
</dbReference>
<feature type="compositionally biased region" description="Low complexity" evidence="2">
    <location>
        <begin position="170"/>
        <end position="183"/>
    </location>
</feature>
<sequence length="901" mass="98049">MEAPTARRPLAPASDTRLNAASSTTKKRKRDDSEHASTSNLNIVGKAYRSGGGPAAVIFSPVATLSRADLPFIWLDNVPPPTGPPSGYLLEANGSVLQILAPKQCMVARLCPNGRLYALEKVQDAVYTAMMLRNSITEDQCRDLASGTPPILSLELLQSAKPASRDHVRSASMSSASSKRMSAPPSPKQPRNKKGALARKSILARADSQIGSPSFAPEEVVASPGADSCMLAASLLQESPTAIAAGQDTVEQDLGPGPAVEVQALPETAIDVNIADEQPPAPALAPTDDLRNQYLETLYTRTSLAFYAKGPLSRARNLCMDPEAAVTSDELKDIYTSLVLPSKKLDTKYKESVPVFLKHLTIPPEEAQATKKKPPKKVKLGKDGFYTGEFELLRRWWDDRAITPAGTSNEAAVKRHTEELRNREAEMQLLLILEIMIVESLTEAKISSEMPVDPVVKVESVEKDEVEEVKKKRKQRSFVTELDALLDRLCIWHTVTIDDFLISPEKHSDGSDSTAQRSKDKLKEFCADIIVPFYASKLPRQVKNICKKLGGPNISPQRPSLPRPRSSTAKAPAPSSTKPVTTKTSLQRVLSQDQELRHGSPPILSRSSSSHQRSGSVFKREPSEVMSRPSSRASMQKSMSFSNREIDLDADAKVQETKRKRLEKVADQKKELAAAIEALKKPNRTSAGVALMDELEKRTELSKLRVQITATPRKDRLYMNGQQAELDVASIPTTQPQPEQMIPSSTLKPTQLSRPSAKKRAVLSAIHDTPSRDVTSRKTDPLQLSSSVEQPRPAVVASTPSTSRLRPDLALPAPARTPVPAKMSRSGKPVLFTPLKRTDVSVVDAFRDAPEIPERAGKAMDRVMGGKASGLGLGLSGSSAGKDGSLYAQLGWDDDDDDDLL</sequence>
<dbReference type="InterPro" id="IPR013948">
    <property type="entry name" value="DNA_replication_reg_Sld3_C"/>
</dbReference>
<evidence type="ECO:0000259" key="3">
    <source>
        <dbReference type="Pfam" id="PF08639"/>
    </source>
</evidence>
<feature type="coiled-coil region" evidence="1">
    <location>
        <begin position="652"/>
        <end position="679"/>
    </location>
</feature>
<feature type="region of interest" description="Disordered" evidence="2">
    <location>
        <begin position="857"/>
        <end position="901"/>
    </location>
</feature>
<name>A0A0N1H967_9EURO</name>
<feature type="domain" description="DNA replication regulator Sld3 C-terminal" evidence="3">
    <location>
        <begin position="287"/>
        <end position="772"/>
    </location>
</feature>
<evidence type="ECO:0000256" key="2">
    <source>
        <dbReference type="SAM" id="MobiDB-lite"/>
    </source>
</evidence>
<evidence type="ECO:0000313" key="5">
    <source>
        <dbReference type="Proteomes" id="UP000038010"/>
    </source>
</evidence>
<protein>
    <submittedName>
        <fullName evidence="4">DNA replication regulator sld3</fullName>
    </submittedName>
</protein>
<dbReference type="GO" id="GO:0006270">
    <property type="term" value="P:DNA replication initiation"/>
    <property type="evidence" value="ECO:0007669"/>
    <property type="project" value="InterPro"/>
</dbReference>
<comment type="caution">
    <text evidence="4">The sequence shown here is derived from an EMBL/GenBank/DDBJ whole genome shotgun (WGS) entry which is preliminary data.</text>
</comment>
<dbReference type="EMBL" id="LFJN01000004">
    <property type="protein sequence ID" value="KPI43884.1"/>
    <property type="molecule type" value="Genomic_DNA"/>
</dbReference>
<dbReference type="STRING" id="1664694.A0A0N1H967"/>
<feature type="compositionally biased region" description="Low complexity" evidence="2">
    <location>
        <begin position="599"/>
        <end position="616"/>
    </location>
</feature>
<dbReference type="VEuPathDB" id="FungiDB:AB675_6427"/>
<keyword evidence="5" id="KW-1185">Reference proteome</keyword>
<feature type="compositionally biased region" description="Low complexity" evidence="2">
    <location>
        <begin position="555"/>
        <end position="585"/>
    </location>
</feature>
<evidence type="ECO:0000256" key="1">
    <source>
        <dbReference type="SAM" id="Coils"/>
    </source>
</evidence>
<dbReference type="GO" id="GO:0031261">
    <property type="term" value="C:DNA replication preinitiation complex"/>
    <property type="evidence" value="ECO:0007669"/>
    <property type="project" value="TreeGrafter"/>
</dbReference>
<dbReference type="RefSeq" id="XP_018003847.1">
    <property type="nucleotide sequence ID" value="XM_018146718.1"/>
</dbReference>
<feature type="compositionally biased region" description="Polar residues" evidence="2">
    <location>
        <begin position="734"/>
        <end position="754"/>
    </location>
</feature>
<dbReference type="Pfam" id="PF08639">
    <property type="entry name" value="Sld3_STD"/>
    <property type="match status" value="1"/>
</dbReference>
<dbReference type="AlphaFoldDB" id="A0A0N1H967"/>
<feature type="region of interest" description="Disordered" evidence="2">
    <location>
        <begin position="734"/>
        <end position="825"/>
    </location>
</feature>
<evidence type="ECO:0000313" key="4">
    <source>
        <dbReference type="EMBL" id="KPI43884.1"/>
    </source>
</evidence>
<gene>
    <name evidence="4" type="ORF">AB675_6427</name>
</gene>
<dbReference type="GeneID" id="28738598"/>
<feature type="compositionally biased region" description="Basic and acidic residues" evidence="2">
    <location>
        <begin position="769"/>
        <end position="780"/>
    </location>
</feature>
<dbReference type="Proteomes" id="UP000038010">
    <property type="component" value="Unassembled WGS sequence"/>
</dbReference>
<feature type="compositionally biased region" description="Acidic residues" evidence="2">
    <location>
        <begin position="892"/>
        <end position="901"/>
    </location>
</feature>
<accession>A0A0N1H967</accession>
<dbReference type="PANTHER" id="PTHR28067">
    <property type="entry name" value="DNA REPLICATION REGULATOR SLD3"/>
    <property type="match status" value="1"/>
</dbReference>
<feature type="region of interest" description="Disordered" evidence="2">
    <location>
        <begin position="1"/>
        <end position="38"/>
    </location>
</feature>
<dbReference type="InterPro" id="IPR042511">
    <property type="entry name" value="Sld3"/>
</dbReference>
<dbReference type="Gene3D" id="1.20.58.2130">
    <property type="match status" value="1"/>
</dbReference>
<organism evidence="4 5">
    <name type="scientific">Cyphellophora attinorum</name>
    <dbReference type="NCBI Taxonomy" id="1664694"/>
    <lineage>
        <taxon>Eukaryota</taxon>
        <taxon>Fungi</taxon>
        <taxon>Dikarya</taxon>
        <taxon>Ascomycota</taxon>
        <taxon>Pezizomycotina</taxon>
        <taxon>Eurotiomycetes</taxon>
        <taxon>Chaetothyriomycetidae</taxon>
        <taxon>Chaetothyriales</taxon>
        <taxon>Cyphellophoraceae</taxon>
        <taxon>Cyphellophora</taxon>
    </lineage>
</organism>
<feature type="region of interest" description="Disordered" evidence="2">
    <location>
        <begin position="548"/>
        <end position="640"/>
    </location>
</feature>
<dbReference type="OrthoDB" id="15567at2759"/>
<feature type="compositionally biased region" description="Low complexity" evidence="2">
    <location>
        <begin position="876"/>
        <end position="886"/>
    </location>
</feature>
<feature type="region of interest" description="Disordered" evidence="2">
    <location>
        <begin position="162"/>
        <end position="198"/>
    </location>
</feature>
<keyword evidence="1" id="KW-0175">Coiled coil</keyword>
<feature type="compositionally biased region" description="Polar residues" evidence="2">
    <location>
        <begin position="628"/>
        <end position="640"/>
    </location>
</feature>
<proteinExistence type="predicted"/>